<accession>A0A4E9DKC7</accession>
<proteinExistence type="predicted"/>
<evidence type="ECO:0000313" key="1">
    <source>
        <dbReference type="EMBL" id="CAG1976812.1"/>
    </source>
</evidence>
<name>A0A4E9DKC7_GIBZA</name>
<gene>
    <name evidence="2" type="ORF">FUG_LOCUS820</name>
    <name evidence="1" type="ORF">MDCFG202_LOCUS142943</name>
</gene>
<evidence type="ECO:0000313" key="2">
    <source>
        <dbReference type="EMBL" id="VIO52048.1"/>
    </source>
</evidence>
<dbReference type="Proteomes" id="UP000746612">
    <property type="component" value="Unassembled WGS sequence"/>
</dbReference>
<dbReference type="AlphaFoldDB" id="A0A4E9DKC7"/>
<reference evidence="1" key="2">
    <citation type="submission" date="2021-03" db="EMBL/GenBank/DDBJ databases">
        <authorList>
            <person name="Alouane T."/>
            <person name="Langin T."/>
            <person name="Bonhomme L."/>
        </authorList>
    </citation>
    <scope>NUCLEOTIDE SEQUENCE</scope>
    <source>
        <strain evidence="1">MDC_Fg202</strain>
    </source>
</reference>
<organism evidence="2">
    <name type="scientific">Gibberella zeae</name>
    <name type="common">Wheat head blight fungus</name>
    <name type="synonym">Fusarium graminearum</name>
    <dbReference type="NCBI Taxonomy" id="5518"/>
    <lineage>
        <taxon>Eukaryota</taxon>
        <taxon>Fungi</taxon>
        <taxon>Dikarya</taxon>
        <taxon>Ascomycota</taxon>
        <taxon>Pezizomycotina</taxon>
        <taxon>Sordariomycetes</taxon>
        <taxon>Hypocreomycetidae</taxon>
        <taxon>Hypocreales</taxon>
        <taxon>Nectriaceae</taxon>
        <taxon>Fusarium</taxon>
    </lineage>
</organism>
<dbReference type="EMBL" id="CAAKMV010000011">
    <property type="protein sequence ID" value="VIO52048.1"/>
    <property type="molecule type" value="Genomic_DNA"/>
</dbReference>
<dbReference type="EMBL" id="CAJPIJ010000104">
    <property type="protein sequence ID" value="CAG1976812.1"/>
    <property type="molecule type" value="Genomic_DNA"/>
</dbReference>
<reference evidence="2" key="1">
    <citation type="submission" date="2019-04" db="EMBL/GenBank/DDBJ databases">
        <authorList>
            <person name="Melise S."/>
            <person name="Noan J."/>
            <person name="Okalmin O."/>
        </authorList>
    </citation>
    <scope>NUCLEOTIDE SEQUENCE</scope>
    <source>
        <strain evidence="2">FN9</strain>
    </source>
</reference>
<protein>
    <submittedName>
        <fullName evidence="2">Uncharacterized protein</fullName>
    </submittedName>
</protein>
<sequence>MSVLLRSAEGNVLRLGFPNEELVSDCFIDEMLWKKENPSQRGNIVGWLPSATANPLICTSSWRSRLLRR</sequence>